<accession>A0A7U2F2S5</accession>
<organism evidence="1 2">
    <name type="scientific">Phaeosphaeria nodorum (strain SN15 / ATCC MYA-4574 / FGSC 10173)</name>
    <name type="common">Glume blotch fungus</name>
    <name type="synonym">Parastagonospora nodorum</name>
    <dbReference type="NCBI Taxonomy" id="321614"/>
    <lineage>
        <taxon>Eukaryota</taxon>
        <taxon>Fungi</taxon>
        <taxon>Dikarya</taxon>
        <taxon>Ascomycota</taxon>
        <taxon>Pezizomycotina</taxon>
        <taxon>Dothideomycetes</taxon>
        <taxon>Pleosporomycetidae</taxon>
        <taxon>Pleosporales</taxon>
        <taxon>Pleosporineae</taxon>
        <taxon>Phaeosphaeriaceae</taxon>
        <taxon>Parastagonospora</taxon>
    </lineage>
</organism>
<evidence type="ECO:0000313" key="1">
    <source>
        <dbReference type="EMBL" id="QRC95615.1"/>
    </source>
</evidence>
<evidence type="ECO:0000313" key="2">
    <source>
        <dbReference type="Proteomes" id="UP000663193"/>
    </source>
</evidence>
<dbReference type="VEuPathDB" id="FungiDB:JI435_407620"/>
<gene>
    <name evidence="1" type="ORF">JI435_407620</name>
</gene>
<dbReference type="Proteomes" id="UP000663193">
    <property type="component" value="Chromosome 5"/>
</dbReference>
<keyword evidence="2" id="KW-1185">Reference proteome</keyword>
<sequence>MSWAVNHGRAYAPSALVTTPVPVSCACACVTGTPSSEHVLQMISRCRCRSETTFVNTQGCG</sequence>
<protein>
    <submittedName>
        <fullName evidence="1">Uncharacterized protein</fullName>
    </submittedName>
</protein>
<dbReference type="AlphaFoldDB" id="A0A7U2F2S5"/>
<reference evidence="2" key="1">
    <citation type="journal article" date="2021" name="BMC Genomics">
        <title>Chromosome-level genome assembly and manually-curated proteome of model necrotroph Parastagonospora nodorum Sn15 reveals a genome-wide trove of candidate effector homologs, and redundancy of virulence-related functions within an accessory chromosome.</title>
        <authorList>
            <person name="Bertazzoni S."/>
            <person name="Jones D.A.B."/>
            <person name="Phan H.T."/>
            <person name="Tan K.-C."/>
            <person name="Hane J.K."/>
        </authorList>
    </citation>
    <scope>NUCLEOTIDE SEQUENCE [LARGE SCALE GENOMIC DNA]</scope>
    <source>
        <strain evidence="2">SN15 / ATCC MYA-4574 / FGSC 10173)</strain>
    </source>
</reference>
<name>A0A7U2F2S5_PHANO</name>
<dbReference type="EMBL" id="CP069027">
    <property type="protein sequence ID" value="QRC95615.1"/>
    <property type="molecule type" value="Genomic_DNA"/>
</dbReference>
<proteinExistence type="predicted"/>